<accession>E0I8B4</accession>
<dbReference type="AlphaFoldDB" id="E0I8B4"/>
<evidence type="ECO:0008006" key="4">
    <source>
        <dbReference type="Google" id="ProtNLM"/>
    </source>
</evidence>
<gene>
    <name evidence="2" type="ORF">PaecuDRAFT_1865</name>
</gene>
<dbReference type="EMBL" id="AEDD01000004">
    <property type="protein sequence ID" value="EFM11419.1"/>
    <property type="molecule type" value="Genomic_DNA"/>
</dbReference>
<evidence type="ECO:0000313" key="2">
    <source>
        <dbReference type="EMBL" id="EFM11419.1"/>
    </source>
</evidence>
<evidence type="ECO:0000256" key="1">
    <source>
        <dbReference type="SAM" id="SignalP"/>
    </source>
</evidence>
<keyword evidence="3" id="KW-1185">Reference proteome</keyword>
<protein>
    <recommendedName>
        <fullName evidence="4">Lipoprotein</fullName>
    </recommendedName>
</protein>
<keyword evidence="1" id="KW-0732">Signal</keyword>
<feature type="signal peptide" evidence="1">
    <location>
        <begin position="1"/>
        <end position="19"/>
    </location>
</feature>
<dbReference type="eggNOG" id="ENOG50303US">
    <property type="taxonomic scope" value="Bacteria"/>
</dbReference>
<dbReference type="Proteomes" id="UP000005387">
    <property type="component" value="Unassembled WGS sequence"/>
</dbReference>
<proteinExistence type="predicted"/>
<feature type="chain" id="PRO_5038418278" description="Lipoprotein" evidence="1">
    <location>
        <begin position="20"/>
        <end position="158"/>
    </location>
</feature>
<reference evidence="2 3" key="1">
    <citation type="submission" date="2010-07" db="EMBL/GenBank/DDBJ databases">
        <title>The draft genome of Paenibacillus curdlanolyticus YK9.</title>
        <authorList>
            <consortium name="US DOE Joint Genome Institute (JGI-PGF)"/>
            <person name="Lucas S."/>
            <person name="Copeland A."/>
            <person name="Lapidus A."/>
            <person name="Cheng J.-F."/>
            <person name="Bruce D."/>
            <person name="Goodwin L."/>
            <person name="Pitluck S."/>
            <person name="Land M.L."/>
            <person name="Hauser L."/>
            <person name="Chang Y.-J."/>
            <person name="Jeffries C."/>
            <person name="Anderson I.J."/>
            <person name="Johnson E."/>
            <person name="Loganathan U."/>
            <person name="Mulhopadhyay B."/>
            <person name="Kyrpides N."/>
            <person name="Woyke T.J."/>
        </authorList>
    </citation>
    <scope>NUCLEOTIDE SEQUENCE [LARGE SCALE GENOMIC DNA]</scope>
    <source>
        <strain evidence="2 3">YK9</strain>
    </source>
</reference>
<organism evidence="2 3">
    <name type="scientific">Paenibacillus curdlanolyticus YK9</name>
    <dbReference type="NCBI Taxonomy" id="717606"/>
    <lineage>
        <taxon>Bacteria</taxon>
        <taxon>Bacillati</taxon>
        <taxon>Bacillota</taxon>
        <taxon>Bacilli</taxon>
        <taxon>Bacillales</taxon>
        <taxon>Paenibacillaceae</taxon>
        <taxon>Paenibacillus</taxon>
    </lineage>
</organism>
<sequence>MKRYFIVLFLMMLVLNGCGGTKEKASTDEKEKTVSTDAASNQTDFTPGISVDFDKAKNDYITDDILKTLKENLQSIIDKNQQNFVKGFIAGREKSNLFWLEGSKQYQFNEIATTQHEGERINITINYKSSDNGTIEDNSMTYTFLEDKTNGWKIATID</sequence>
<evidence type="ECO:0000313" key="3">
    <source>
        <dbReference type="Proteomes" id="UP000005387"/>
    </source>
</evidence>
<name>E0I8B4_9BACL</name>